<dbReference type="PANTHER" id="PTHR33376">
    <property type="match status" value="1"/>
</dbReference>
<dbReference type="InterPro" id="IPR018389">
    <property type="entry name" value="DctP_fam"/>
</dbReference>
<sequence>MKKLNSKLSVSLIVGALTTFSTQAASVVMNVGWSTPEDSEYGILAKKFKALTEEYSNGEITVKLHCCGQTGTEDTAFNSLRLGIQDAYFITNNNISPHWPLMDVFTLPYVFENKEHAAKVFYGDVGKEIRESLYKDTKVTILTYGGLTYRDMYNSSKEINSIEDMKGLKIRVPKNTVMIDTFKAFGAEPIPLAWSETPTALQTRTIDGGDNGTTVIKDYKLYQFANNLTILDYFISVSPMLASNRFLSKLNDDQKELVFKAAEEAGLYQSEIMYKNTKQSREWLVNNGGMTMSEPDKTDFIAAAKQVQNSIISKRSGDFKVLVEKIQNDAP</sequence>
<dbReference type="PANTHER" id="PTHR33376:SF4">
    <property type="entry name" value="SIALIC ACID-BINDING PERIPLASMIC PROTEIN SIAP"/>
    <property type="match status" value="1"/>
</dbReference>
<comment type="caution">
    <text evidence="3">The sequence shown here is derived from an EMBL/GenBank/DDBJ whole genome shotgun (WGS) entry which is preliminary data.</text>
</comment>
<dbReference type="RefSeq" id="WP_255044895.1">
    <property type="nucleotide sequence ID" value="NZ_JANEYT010000089.1"/>
</dbReference>
<keyword evidence="1 2" id="KW-0732">Signal</keyword>
<organism evidence="3 4">
    <name type="scientific">Photobacterium pectinilyticum</name>
    <dbReference type="NCBI Taxonomy" id="2906793"/>
    <lineage>
        <taxon>Bacteria</taxon>
        <taxon>Pseudomonadati</taxon>
        <taxon>Pseudomonadota</taxon>
        <taxon>Gammaproteobacteria</taxon>
        <taxon>Vibrionales</taxon>
        <taxon>Vibrionaceae</taxon>
        <taxon>Photobacterium</taxon>
    </lineage>
</organism>
<dbReference type="EMBL" id="JANEYT010000089">
    <property type="protein sequence ID" value="MCQ1060804.1"/>
    <property type="molecule type" value="Genomic_DNA"/>
</dbReference>
<evidence type="ECO:0000313" key="3">
    <source>
        <dbReference type="EMBL" id="MCQ1060804.1"/>
    </source>
</evidence>
<feature type="chain" id="PRO_5045326765" evidence="2">
    <location>
        <begin position="25"/>
        <end position="331"/>
    </location>
</feature>
<evidence type="ECO:0000313" key="4">
    <source>
        <dbReference type="Proteomes" id="UP001524460"/>
    </source>
</evidence>
<proteinExistence type="predicted"/>
<dbReference type="Pfam" id="PF03480">
    <property type="entry name" value="DctP"/>
    <property type="match status" value="1"/>
</dbReference>
<accession>A0ABT1NBU3</accession>
<dbReference type="InterPro" id="IPR038404">
    <property type="entry name" value="TRAP_DctP_sf"/>
</dbReference>
<protein>
    <submittedName>
        <fullName evidence="3">TRAP transporter substrate-binding protein</fullName>
    </submittedName>
</protein>
<feature type="signal peptide" evidence="2">
    <location>
        <begin position="1"/>
        <end position="24"/>
    </location>
</feature>
<name>A0ABT1NBU3_9GAMM</name>
<reference evidence="3 4" key="1">
    <citation type="submission" date="2022-07" db="EMBL/GenBank/DDBJ databases">
        <title>Photobacterium pectinilyticum sp. nov., a marine bacterium isolated from surface seawater of Qingdao offshore.</title>
        <authorList>
            <person name="Wang X."/>
        </authorList>
    </citation>
    <scope>NUCLEOTIDE SEQUENCE [LARGE SCALE GENOMIC DNA]</scope>
    <source>
        <strain evidence="3 4">ZSDE20</strain>
    </source>
</reference>
<dbReference type="Proteomes" id="UP001524460">
    <property type="component" value="Unassembled WGS sequence"/>
</dbReference>
<evidence type="ECO:0000256" key="1">
    <source>
        <dbReference type="ARBA" id="ARBA00022729"/>
    </source>
</evidence>
<dbReference type="Gene3D" id="3.40.190.170">
    <property type="entry name" value="Bacterial extracellular solute-binding protein, family 7"/>
    <property type="match status" value="1"/>
</dbReference>
<dbReference type="NCBIfam" id="NF037995">
    <property type="entry name" value="TRAP_S1"/>
    <property type="match status" value="1"/>
</dbReference>
<evidence type="ECO:0000256" key="2">
    <source>
        <dbReference type="SAM" id="SignalP"/>
    </source>
</evidence>
<dbReference type="SUPFAM" id="SSF53850">
    <property type="entry name" value="Periplasmic binding protein-like II"/>
    <property type="match status" value="1"/>
</dbReference>
<keyword evidence="4" id="KW-1185">Reference proteome</keyword>
<dbReference type="CDD" id="cd13603">
    <property type="entry name" value="PBP2_TRAP_Siap_TeaA_like"/>
    <property type="match status" value="1"/>
</dbReference>
<gene>
    <name evidence="3" type="ORF">NHN17_22430</name>
</gene>